<dbReference type="SUPFAM" id="SSF56014">
    <property type="entry name" value="Nitrite and sulphite reductase 4Fe-4S domain-like"/>
    <property type="match status" value="1"/>
</dbReference>
<dbReference type="InterPro" id="IPR036136">
    <property type="entry name" value="Nit/Sulf_reduc_fer-like_dom_sf"/>
</dbReference>
<keyword evidence="4" id="KW-0560">Oxidoreductase</keyword>
<dbReference type="PANTHER" id="PTHR32439">
    <property type="entry name" value="FERREDOXIN--NITRITE REDUCTASE, CHLOROPLASTIC"/>
    <property type="match status" value="1"/>
</dbReference>
<dbReference type="Pfam" id="PF03460">
    <property type="entry name" value="NIR_SIR_ferr"/>
    <property type="match status" value="1"/>
</dbReference>
<evidence type="ECO:0000259" key="7">
    <source>
        <dbReference type="Pfam" id="PF03460"/>
    </source>
</evidence>
<keyword evidence="3" id="KW-0479">Metal-binding</keyword>
<name>A0ABV1ZUB3_9ACTN</name>
<organism evidence="8 9">
    <name type="scientific">Nocardiopsis tropica</name>
    <dbReference type="NCBI Taxonomy" id="109330"/>
    <lineage>
        <taxon>Bacteria</taxon>
        <taxon>Bacillati</taxon>
        <taxon>Actinomycetota</taxon>
        <taxon>Actinomycetes</taxon>
        <taxon>Streptosporangiales</taxon>
        <taxon>Nocardiopsidaceae</taxon>
        <taxon>Nocardiopsis</taxon>
    </lineage>
</organism>
<keyword evidence="2" id="KW-0349">Heme</keyword>
<evidence type="ECO:0000256" key="5">
    <source>
        <dbReference type="ARBA" id="ARBA00023004"/>
    </source>
</evidence>
<sequence>MSPPGSPPSTRRTRRDRCPGVLRPWPAEDGLLVRLRLIGGRVGASSLRALAAVADRYGSGRVHVTGRANLQLRALPGNAGRLGPEVVRALAETGLLPSVSHELVRNVMVSPGTGTGTAGPAGTGPGGGRADLRPVASDLDTMLCSVPRRADLPGRFLFVLDDGRGDLIGHPCDLGLVALDEGVAQLRIGESWGPLVPVDEAPAALLRLADAFLDRRGEGPTAPWHVAELPAPLAGPVEPDRRLPPPAPPLPYGPLPEGARHVRVPDEGLDRPAAEALAEEALAAGSGELVVTPWRGVLVPGKPGSTPGEAR</sequence>
<evidence type="ECO:0000256" key="4">
    <source>
        <dbReference type="ARBA" id="ARBA00023002"/>
    </source>
</evidence>
<dbReference type="Gene3D" id="3.30.413.10">
    <property type="entry name" value="Sulfite Reductase Hemoprotein, domain 1"/>
    <property type="match status" value="1"/>
</dbReference>
<reference evidence="8 9" key="1">
    <citation type="submission" date="2024-06" db="EMBL/GenBank/DDBJ databases">
        <authorList>
            <person name="Bataeva Y.V."/>
            <person name="Grigorian L.N."/>
            <person name="Solomentsev V.I."/>
        </authorList>
    </citation>
    <scope>NUCLEOTIDE SEQUENCE [LARGE SCALE GENOMIC DNA]</scope>
    <source>
        <strain evidence="9">SCPM-O-B-12605 (RCAM04882)</strain>
    </source>
</reference>
<dbReference type="Proteomes" id="UP001432401">
    <property type="component" value="Unassembled WGS sequence"/>
</dbReference>
<keyword evidence="9" id="KW-1185">Reference proteome</keyword>
<dbReference type="InterPro" id="IPR045854">
    <property type="entry name" value="NO2/SO3_Rdtase_4Fe4S_sf"/>
</dbReference>
<proteinExistence type="predicted"/>
<evidence type="ECO:0000313" key="8">
    <source>
        <dbReference type="EMBL" id="MES0834697.1"/>
    </source>
</evidence>
<protein>
    <submittedName>
        <fullName evidence="8">Nitrite reductase</fullName>
    </submittedName>
</protein>
<dbReference type="RefSeq" id="WP_352983805.1">
    <property type="nucleotide sequence ID" value="NZ_JBEQNA010000006.1"/>
</dbReference>
<evidence type="ECO:0000256" key="1">
    <source>
        <dbReference type="ARBA" id="ARBA00022485"/>
    </source>
</evidence>
<dbReference type="SUPFAM" id="SSF55124">
    <property type="entry name" value="Nitrite/Sulfite reductase N-terminal domain-like"/>
    <property type="match status" value="2"/>
</dbReference>
<keyword evidence="1" id="KW-0004">4Fe-4S</keyword>
<keyword evidence="6" id="KW-0411">Iron-sulfur</keyword>
<gene>
    <name evidence="8" type="ORF">ABUK86_13010</name>
</gene>
<evidence type="ECO:0000256" key="6">
    <source>
        <dbReference type="ARBA" id="ARBA00023014"/>
    </source>
</evidence>
<accession>A0ABV1ZUB3</accession>
<dbReference type="Gene3D" id="3.90.480.10">
    <property type="entry name" value="Sulfite Reductase Hemoprotein,Domain 2"/>
    <property type="match status" value="1"/>
</dbReference>
<evidence type="ECO:0000256" key="2">
    <source>
        <dbReference type="ARBA" id="ARBA00022617"/>
    </source>
</evidence>
<dbReference type="EMBL" id="JBEQNB010000006">
    <property type="protein sequence ID" value="MES0834697.1"/>
    <property type="molecule type" value="Genomic_DNA"/>
</dbReference>
<dbReference type="InterPro" id="IPR051329">
    <property type="entry name" value="NIR_SIR_4Fe-4S"/>
</dbReference>
<feature type="domain" description="Nitrite/Sulfite reductase ferredoxin-like" evidence="7">
    <location>
        <begin position="29"/>
        <end position="76"/>
    </location>
</feature>
<evidence type="ECO:0000256" key="3">
    <source>
        <dbReference type="ARBA" id="ARBA00022723"/>
    </source>
</evidence>
<evidence type="ECO:0000313" key="9">
    <source>
        <dbReference type="Proteomes" id="UP001432401"/>
    </source>
</evidence>
<dbReference type="InterPro" id="IPR005117">
    <property type="entry name" value="NiRdtase/SiRdtase_haem-b_fer"/>
</dbReference>
<dbReference type="PANTHER" id="PTHR32439:SF9">
    <property type="entry name" value="BLR3264 PROTEIN"/>
    <property type="match status" value="1"/>
</dbReference>
<keyword evidence="5" id="KW-0408">Iron</keyword>
<comment type="caution">
    <text evidence="8">The sequence shown here is derived from an EMBL/GenBank/DDBJ whole genome shotgun (WGS) entry which is preliminary data.</text>
</comment>